<comment type="function">
    <text evidence="9">Involved in mitochondrial tRNA methylation. Specifically methylates the N1 position of guanosine-37 in various tRNAs. Methylation is not dependent on the nature of the nucleoside 5' of the target nucleoside. This is the first step in the biosynthesis of wybutosine (yW), a modified base adjacent to the anticodon of tRNAs and required for accurate decoding.</text>
</comment>
<dbReference type="EC" id="2.1.1.228" evidence="10"/>
<dbReference type="SUPFAM" id="SSF53335">
    <property type="entry name" value="S-adenosyl-L-methionine-dependent methyltransferases"/>
    <property type="match status" value="1"/>
</dbReference>
<evidence type="ECO:0000256" key="8">
    <source>
        <dbReference type="ARBA" id="ARBA00023242"/>
    </source>
</evidence>
<comment type="subunit">
    <text evidence="10">Monomer.</text>
</comment>
<reference evidence="13" key="1">
    <citation type="submission" date="2025-08" db="UniProtKB">
        <authorList>
            <consortium name="RefSeq"/>
        </authorList>
    </citation>
    <scope>IDENTIFICATION</scope>
</reference>
<feature type="domain" description="SAM-dependent methyltransferase TRM5/TYW2-type" evidence="11">
    <location>
        <begin position="178"/>
        <end position="449"/>
    </location>
</feature>
<dbReference type="InterPro" id="IPR030382">
    <property type="entry name" value="MeTrfase_TRM5/TYW2"/>
</dbReference>
<comment type="function">
    <text evidence="10">Specifically methylates the N1 position of guanosine-37 in various cytoplasmic and mitochondrial tRNAs. Methylation is not dependent on the nature of the nucleoside 5' of the target nucleoside. This is the first step in the biosynthesis of wybutosine (yW), a modified base adjacent to the anticodon of tRNAs and required for accurate decoding.</text>
</comment>
<evidence type="ECO:0000256" key="7">
    <source>
        <dbReference type="ARBA" id="ARBA00023128"/>
    </source>
</evidence>
<evidence type="ECO:0000256" key="1">
    <source>
        <dbReference type="ARBA" id="ARBA00009775"/>
    </source>
</evidence>
<feature type="binding site" evidence="10">
    <location>
        <begin position="333"/>
        <end position="334"/>
    </location>
    <ligand>
        <name>S-adenosyl-L-methionine</name>
        <dbReference type="ChEBI" id="CHEBI:59789"/>
    </ligand>
</feature>
<dbReference type="InterPro" id="IPR056744">
    <property type="entry name" value="TRM5/TYW2-like_N"/>
</dbReference>
<evidence type="ECO:0000256" key="5">
    <source>
        <dbReference type="ARBA" id="ARBA00022691"/>
    </source>
</evidence>
<evidence type="ECO:0000313" key="13">
    <source>
        <dbReference type="RefSeq" id="XP_014663583.1"/>
    </source>
</evidence>
<dbReference type="InterPro" id="IPR029063">
    <property type="entry name" value="SAM-dependent_MTases_sf"/>
</dbReference>
<dbReference type="PANTHER" id="PTHR23245">
    <property type="entry name" value="TRNA METHYLTRANSFERASE"/>
    <property type="match status" value="1"/>
</dbReference>
<comment type="similarity">
    <text evidence="10">Belongs to the TRM5 / TYW2 family.</text>
</comment>
<evidence type="ECO:0000256" key="2">
    <source>
        <dbReference type="ARBA" id="ARBA00022490"/>
    </source>
</evidence>
<evidence type="ECO:0000256" key="6">
    <source>
        <dbReference type="ARBA" id="ARBA00022694"/>
    </source>
</evidence>
<keyword evidence="12" id="KW-1185">Reference proteome</keyword>
<dbReference type="Proteomes" id="UP000695022">
    <property type="component" value="Unplaced"/>
</dbReference>
<protein>
    <recommendedName>
        <fullName evidence="10">tRNA (guanine(37)-N1)-methyltransferase</fullName>
        <ecNumber evidence="10">2.1.1.228</ecNumber>
    </recommendedName>
    <alternativeName>
        <fullName evidence="10">M1G-methyltransferase</fullName>
    </alternativeName>
    <alternativeName>
        <fullName evidence="10">tRNA [GM37] methyltransferase</fullName>
    </alternativeName>
    <alternativeName>
        <fullName evidence="10">tRNA methyltransferase 5 homolog</fullName>
    </alternativeName>
</protein>
<comment type="similarity">
    <text evidence="1">Belongs to the class I-like SAM-binding methyltransferase superfamily. TRM5/TYW2 family.</text>
</comment>
<dbReference type="Pfam" id="PF02475">
    <property type="entry name" value="TRM5-TYW2_MTfase"/>
    <property type="match status" value="1"/>
</dbReference>
<dbReference type="RefSeq" id="XP_014663583.1">
    <property type="nucleotide sequence ID" value="XM_014808097.1"/>
</dbReference>
<accession>A0ABM1DUG2</accession>
<comment type="subcellular location">
    <subcellularLocation>
        <location evidence="10">Mitochondrion matrix</location>
    </subcellularLocation>
    <subcellularLocation>
        <location evidence="10">Nucleus</location>
    </subcellularLocation>
    <subcellularLocation>
        <location evidence="10">Cytoplasm</location>
    </subcellularLocation>
    <text evidence="10">Predominantly in the mitochondria and in the nucleus.</text>
</comment>
<dbReference type="HAMAP" id="MF_03152">
    <property type="entry name" value="TRM5"/>
    <property type="match status" value="1"/>
</dbReference>
<gene>
    <name evidence="13" type="primary">LOC106806227</name>
</gene>
<proteinExistence type="inferred from homology"/>
<dbReference type="PROSITE" id="PS51684">
    <property type="entry name" value="SAM_MT_TRM5_TYW2"/>
    <property type="match status" value="1"/>
</dbReference>
<keyword evidence="7 10" id="KW-0496">Mitochondrion</keyword>
<keyword evidence="4 10" id="KW-0808">Transferase</keyword>
<dbReference type="InterPro" id="IPR056743">
    <property type="entry name" value="TRM5-TYW2-like_MTfase"/>
</dbReference>
<feature type="binding site" evidence="10">
    <location>
        <position position="267"/>
    </location>
    <ligand>
        <name>S-adenosyl-L-methionine</name>
        <dbReference type="ChEBI" id="CHEBI:59789"/>
    </ligand>
</feature>
<dbReference type="Pfam" id="PF25133">
    <property type="entry name" value="TYW2_N_2"/>
    <property type="match status" value="1"/>
</dbReference>
<evidence type="ECO:0000256" key="9">
    <source>
        <dbReference type="ARBA" id="ARBA00045951"/>
    </source>
</evidence>
<evidence type="ECO:0000256" key="10">
    <source>
        <dbReference type="HAMAP-Rule" id="MF_03152"/>
    </source>
</evidence>
<feature type="binding site" evidence="10">
    <location>
        <begin position="305"/>
        <end position="306"/>
    </location>
    <ligand>
        <name>S-adenosyl-L-methionine</name>
        <dbReference type="ChEBI" id="CHEBI:59789"/>
    </ligand>
</feature>
<keyword evidence="2 10" id="KW-0963">Cytoplasm</keyword>
<evidence type="ECO:0000256" key="3">
    <source>
        <dbReference type="ARBA" id="ARBA00022603"/>
    </source>
</evidence>
<dbReference type="Gene3D" id="3.40.50.150">
    <property type="entry name" value="Vaccinia Virus protein VP39"/>
    <property type="match status" value="1"/>
</dbReference>
<evidence type="ECO:0000259" key="11">
    <source>
        <dbReference type="PROSITE" id="PS51684"/>
    </source>
</evidence>
<dbReference type="InterPro" id="IPR025792">
    <property type="entry name" value="tRNA_Gua_MeTrfase_euk"/>
</dbReference>
<evidence type="ECO:0000256" key="4">
    <source>
        <dbReference type="ARBA" id="ARBA00022679"/>
    </source>
</evidence>
<evidence type="ECO:0000313" key="12">
    <source>
        <dbReference type="Proteomes" id="UP000695022"/>
    </source>
</evidence>
<dbReference type="PANTHER" id="PTHR23245:SF36">
    <property type="entry name" value="TRNA (GUANINE(37)-N1)-METHYLTRANSFERASE"/>
    <property type="match status" value="1"/>
</dbReference>
<sequence>MTRSLASARIYCRALLPTACAELVHAGKAPCFARQEAKMSLAVSAGGFAPPADVRGMKELDRGAFSCDVKVPTVLVDNSCVGAAMKGLKKYFLRLPKVAPECSQVEADDTQKIGPCLLGAAIKAYLRTPEVAATPSPIETSGRRRAAAAAHVRQLVVPQLCRVLRAVLPPGEDSVSGYSRVGHILHLNLKEHLQPYKALIGQVLLDKHVGIRTVVNKTTSIDNTFRNFAMEVLAGDEDFITTVREHDVTYQMDFSKVYWNPRLDTEHQRIVAMLRDGDALYDVFAGVGPFAIPAAKKGVQVFANDLNAESHRWLTANAAANKVAPSVRTYNMDGREFVRTVVADDVARRLAADGATGRMHIVMNLPAAATEFLDCLRGLVAPPSGGSGRSLPTVHCYCFTKDAEDPESEVRRGWGGPVGRSLDEPAAVHRVRNVAPNKEMYCASFVIPEAVLFREDAAAAAVGGDDDGPRPKVPRID</sequence>
<keyword evidence="6 10" id="KW-0819">tRNA processing</keyword>
<keyword evidence="3 10" id="KW-0489">Methyltransferase</keyword>
<organism evidence="12 13">
    <name type="scientific">Priapulus caudatus</name>
    <name type="common">Priapulid worm</name>
    <dbReference type="NCBI Taxonomy" id="37621"/>
    <lineage>
        <taxon>Eukaryota</taxon>
        <taxon>Metazoa</taxon>
        <taxon>Ecdysozoa</taxon>
        <taxon>Scalidophora</taxon>
        <taxon>Priapulida</taxon>
        <taxon>Priapulimorpha</taxon>
        <taxon>Priapulimorphida</taxon>
        <taxon>Priapulidae</taxon>
        <taxon>Priapulus</taxon>
    </lineage>
</organism>
<keyword evidence="5 10" id="KW-0949">S-adenosyl-L-methionine</keyword>
<dbReference type="Gene3D" id="3.30.300.110">
    <property type="entry name" value="Met-10+ protein-like domains"/>
    <property type="match status" value="1"/>
</dbReference>
<feature type="binding site" evidence="10">
    <location>
        <position position="364"/>
    </location>
    <ligand>
        <name>S-adenosyl-L-methionine</name>
        <dbReference type="ChEBI" id="CHEBI:59789"/>
    </ligand>
</feature>
<keyword evidence="8 10" id="KW-0539">Nucleus</keyword>
<comment type="catalytic activity">
    <reaction evidence="10">
        <text>guanosine(37) in tRNA + S-adenosyl-L-methionine = N(1)-methylguanosine(37) in tRNA + S-adenosyl-L-homocysteine + H(+)</text>
        <dbReference type="Rhea" id="RHEA:36899"/>
        <dbReference type="Rhea" id="RHEA-COMP:10145"/>
        <dbReference type="Rhea" id="RHEA-COMP:10147"/>
        <dbReference type="ChEBI" id="CHEBI:15378"/>
        <dbReference type="ChEBI" id="CHEBI:57856"/>
        <dbReference type="ChEBI" id="CHEBI:59789"/>
        <dbReference type="ChEBI" id="CHEBI:73542"/>
        <dbReference type="ChEBI" id="CHEBI:74269"/>
        <dbReference type="EC" id="2.1.1.228"/>
    </reaction>
</comment>
<name>A0ABM1DUG2_PRICU</name>
<dbReference type="GeneID" id="106806227"/>